<proteinExistence type="predicted"/>
<gene>
    <name evidence="2" type="ORF">DPX16_4754</name>
</gene>
<feature type="compositionally biased region" description="Basic and acidic residues" evidence="1">
    <location>
        <begin position="64"/>
        <end position="73"/>
    </location>
</feature>
<protein>
    <submittedName>
        <fullName evidence="2">Uncharacterized protein</fullName>
    </submittedName>
</protein>
<accession>A0A3N0YJ60</accession>
<dbReference type="EMBL" id="RJVU01042532">
    <property type="protein sequence ID" value="ROL45940.1"/>
    <property type="molecule type" value="Genomic_DNA"/>
</dbReference>
<name>A0A3N0YJ60_ANAGA</name>
<evidence type="ECO:0000313" key="2">
    <source>
        <dbReference type="EMBL" id="ROL45940.1"/>
    </source>
</evidence>
<dbReference type="AlphaFoldDB" id="A0A3N0YJ60"/>
<evidence type="ECO:0000313" key="3">
    <source>
        <dbReference type="Proteomes" id="UP000281406"/>
    </source>
</evidence>
<evidence type="ECO:0000256" key="1">
    <source>
        <dbReference type="SAM" id="MobiDB-lite"/>
    </source>
</evidence>
<comment type="caution">
    <text evidence="2">The sequence shown here is derived from an EMBL/GenBank/DDBJ whole genome shotgun (WGS) entry which is preliminary data.</text>
</comment>
<reference evidence="2 3" key="1">
    <citation type="submission" date="2018-10" db="EMBL/GenBank/DDBJ databases">
        <title>Genome assembly for a Yunnan-Guizhou Plateau 3E fish, Anabarilius grahami (Regan), and its evolutionary and genetic applications.</title>
        <authorList>
            <person name="Jiang W."/>
        </authorList>
    </citation>
    <scope>NUCLEOTIDE SEQUENCE [LARGE SCALE GENOMIC DNA]</scope>
    <source>
        <strain evidence="2">AG-KIZ</strain>
        <tissue evidence="2">Muscle</tissue>
    </source>
</reference>
<sequence>MLVGIGRRWRSPQQRRSDASPGTNGEWAWLRTLSAPTSPAQRGRPRVAGRTKHDTPIEEEEEEGGGRRERELHGVSGKRKSPWKEREKSGSGISVFSFVLILSASPRVST</sequence>
<feature type="region of interest" description="Disordered" evidence="1">
    <location>
        <begin position="1"/>
        <end position="90"/>
    </location>
</feature>
<keyword evidence="3" id="KW-1185">Reference proteome</keyword>
<organism evidence="2 3">
    <name type="scientific">Anabarilius grahami</name>
    <name type="common">Kanglang fish</name>
    <name type="synonym">Barilius grahami</name>
    <dbReference type="NCBI Taxonomy" id="495550"/>
    <lineage>
        <taxon>Eukaryota</taxon>
        <taxon>Metazoa</taxon>
        <taxon>Chordata</taxon>
        <taxon>Craniata</taxon>
        <taxon>Vertebrata</taxon>
        <taxon>Euteleostomi</taxon>
        <taxon>Actinopterygii</taxon>
        <taxon>Neopterygii</taxon>
        <taxon>Teleostei</taxon>
        <taxon>Ostariophysi</taxon>
        <taxon>Cypriniformes</taxon>
        <taxon>Xenocyprididae</taxon>
        <taxon>Xenocypridinae</taxon>
        <taxon>Xenocypridinae incertae sedis</taxon>
        <taxon>Anabarilius</taxon>
    </lineage>
</organism>
<dbReference type="Proteomes" id="UP000281406">
    <property type="component" value="Unassembled WGS sequence"/>
</dbReference>